<dbReference type="GO" id="GO:0001163">
    <property type="term" value="F:RNA polymerase I transcription regulatory region sequence-specific DNA binding"/>
    <property type="evidence" value="ECO:0007669"/>
    <property type="project" value="TreeGrafter"/>
</dbReference>
<organism evidence="3 4">
    <name type="scientific">Wallemia mellicola (strain ATCC MYA-4683 / CBS 633.66)</name>
    <name type="common">Wallemia sebi (CBS 633.66)</name>
    <dbReference type="NCBI Taxonomy" id="671144"/>
    <lineage>
        <taxon>Eukaryota</taxon>
        <taxon>Fungi</taxon>
        <taxon>Dikarya</taxon>
        <taxon>Basidiomycota</taxon>
        <taxon>Wallemiomycotina</taxon>
        <taxon>Wallemiomycetes</taxon>
        <taxon>Wallemiales</taxon>
        <taxon>Wallemiaceae</taxon>
        <taxon>Wallemia</taxon>
    </lineage>
</organism>
<dbReference type="GO" id="GO:0001179">
    <property type="term" value="F:RNA polymerase I general transcription initiation factor binding"/>
    <property type="evidence" value="ECO:0007669"/>
    <property type="project" value="TreeGrafter"/>
</dbReference>
<dbReference type="OMA" id="CLTANSH"/>
<dbReference type="PANTHER" id="PTHR28221:SF2">
    <property type="entry name" value="RNA POLYMERASE I-SPECIFIC TRANSCRIPTION INITIATION FACTOR RRN6"/>
    <property type="match status" value="1"/>
</dbReference>
<dbReference type="PANTHER" id="PTHR28221">
    <property type="entry name" value="RNA POLYMERASE I-SPECIFIC TRANSCRIPTION INITIATION FACTOR RRN6"/>
    <property type="match status" value="1"/>
</dbReference>
<dbReference type="RefSeq" id="XP_006957990.1">
    <property type="nucleotide sequence ID" value="XM_006957928.1"/>
</dbReference>
<evidence type="ECO:0000313" key="4">
    <source>
        <dbReference type="Proteomes" id="UP000005242"/>
    </source>
</evidence>
<feature type="region of interest" description="Disordered" evidence="1">
    <location>
        <begin position="416"/>
        <end position="511"/>
    </location>
</feature>
<dbReference type="GO" id="GO:0070860">
    <property type="term" value="C:RNA polymerase I core factor complex"/>
    <property type="evidence" value="ECO:0007669"/>
    <property type="project" value="TreeGrafter"/>
</dbReference>
<feature type="compositionally biased region" description="Low complexity" evidence="1">
    <location>
        <begin position="460"/>
        <end position="482"/>
    </location>
</feature>
<evidence type="ECO:0000259" key="2">
    <source>
        <dbReference type="Pfam" id="PF20639"/>
    </source>
</evidence>
<name>I4YE03_WALMC</name>
<dbReference type="InParanoid" id="I4YE03"/>
<feature type="domain" description="RRN6 K-rich C-terminal" evidence="2">
    <location>
        <begin position="404"/>
        <end position="511"/>
    </location>
</feature>
<gene>
    <name evidence="3" type="ORF">WALSEDRAFT_68647</name>
</gene>
<dbReference type="OrthoDB" id="2382881at2759"/>
<dbReference type="InterPro" id="IPR048536">
    <property type="entry name" value="Rrn6_K-rich"/>
</dbReference>
<feature type="compositionally biased region" description="Low complexity" evidence="1">
    <location>
        <begin position="442"/>
        <end position="453"/>
    </location>
</feature>
<dbReference type="eggNOG" id="ENOG502S8HY">
    <property type="taxonomic scope" value="Eukaryota"/>
</dbReference>
<protein>
    <recommendedName>
        <fullName evidence="2">RRN6 K-rich C-terminal domain-containing protein</fullName>
    </recommendedName>
</protein>
<feature type="compositionally biased region" description="Basic residues" evidence="1">
    <location>
        <begin position="500"/>
        <end position="511"/>
    </location>
</feature>
<dbReference type="Proteomes" id="UP000005242">
    <property type="component" value="Unassembled WGS sequence"/>
</dbReference>
<keyword evidence="4" id="KW-1185">Reference proteome</keyword>
<dbReference type="HOGENOM" id="CLU_533406_0_0_1"/>
<dbReference type="Pfam" id="PF20639">
    <property type="entry name" value="Rrn6_K-rich"/>
    <property type="match status" value="1"/>
</dbReference>
<evidence type="ECO:0000313" key="3">
    <source>
        <dbReference type="EMBL" id="EIM22195.1"/>
    </source>
</evidence>
<dbReference type="AlphaFoldDB" id="I4YE03"/>
<sequence length="511" mass="56924">MSIKGYLLQSSQEQSHGDYNCLLIDNIDNVYKFSYSPRLKNPFELHHLVYQQPFNQSFDYRFRAIDFSPYDRQANNSCLTANNHQLKLVDFRSPNPTVLHSTDATITHLKGVLDATNIGHYTSSLTTTKDINFFDIRMFKDSLLTIKHQRAYDRSLTLDTIDTGDTVSALLFSANHPLLSIYNISNKKDFLQMVTPPYSHKLPYAPAGGHAVYTRGEEPGYDVFIRSQGGSLCVAPLAFEEVEPLDIRTDPSVWALEVDAYFGDGLDSLREHTLRDLTRSWDAIASAEKSSQPKRALSDRGIRFDAGLYAEVDNEPGWTYDIPTSLRPPKPVEVYNDDACESVNSDLEGSYTILANKHPGRANTGGLVQELTRAASAMGIHPVAPEAHQFSIMPQQDISTAANALLSEWSLGSDPVTYRYRDPYDSDSEDERPLLPEPTPSQVPVKQRRPPVVASTKEPPAVLSQQLVQSQASQPSQSSQSQPFMQTQVAPGKFGARPAPPKKKKKRVGGF</sequence>
<reference evidence="3 4" key="1">
    <citation type="journal article" date="2012" name="Fungal Genet. Biol.">
        <title>The genome of the xerotolerant mold Wallemia sebi reveals adaptations to osmotic stress and suggests cryptic sexual reproduction.</title>
        <authorList>
            <person name="Padamsee M."/>
            <person name="Kumar T.K.A."/>
            <person name="Riley R."/>
            <person name="Binder M."/>
            <person name="Boyd A."/>
            <person name="Calvo A.M."/>
            <person name="Furukawa K."/>
            <person name="Hesse C."/>
            <person name="Hohmann S."/>
            <person name="James T.Y."/>
            <person name="LaButti K."/>
            <person name="Lapidus A."/>
            <person name="Lindquist E."/>
            <person name="Lucas S."/>
            <person name="Miller K."/>
            <person name="Shantappa S."/>
            <person name="Grigoriev I.V."/>
            <person name="Hibbett D.S."/>
            <person name="McLaughlin D.J."/>
            <person name="Spatafora J.W."/>
            <person name="Aime M.C."/>
        </authorList>
    </citation>
    <scope>NUCLEOTIDE SEQUENCE [LARGE SCALE GENOMIC DNA]</scope>
    <source>
        <strain evidence="4">ATCC MYA-4683 / CBS 633.66</strain>
    </source>
</reference>
<dbReference type="GO" id="GO:0042790">
    <property type="term" value="P:nucleolar large rRNA transcription by RNA polymerase I"/>
    <property type="evidence" value="ECO:0007669"/>
    <property type="project" value="TreeGrafter"/>
</dbReference>
<proteinExistence type="predicted"/>
<accession>I4YE03</accession>
<evidence type="ECO:0000256" key="1">
    <source>
        <dbReference type="SAM" id="MobiDB-lite"/>
    </source>
</evidence>
<dbReference type="EMBL" id="JH668229">
    <property type="protein sequence ID" value="EIM22195.1"/>
    <property type="molecule type" value="Genomic_DNA"/>
</dbReference>
<dbReference type="KEGG" id="wse:WALSEDRAFT_68647"/>
<dbReference type="InterPro" id="IPR019350">
    <property type="entry name" value="RNA_pol_I-sp_TIF_RRN6-like"/>
</dbReference>
<dbReference type="GeneID" id="18475446"/>